<proteinExistence type="predicted"/>
<protein>
    <submittedName>
        <fullName evidence="4">Uncharacterized protein</fullName>
    </submittedName>
</protein>
<evidence type="ECO:0000313" key="7">
    <source>
        <dbReference type="EMBL" id="QBH82978.1"/>
    </source>
</evidence>
<dbReference type="EMBL" id="MH790601">
    <property type="protein sequence ID" value="QBH79944.1"/>
    <property type="molecule type" value="Genomic_DNA"/>
</dbReference>
<dbReference type="EMBL" id="MH790660">
    <property type="protein sequence ID" value="QBH85201.1"/>
    <property type="molecule type" value="Genomic_DNA"/>
</dbReference>
<feature type="compositionally biased region" description="Polar residues" evidence="1">
    <location>
        <begin position="36"/>
        <end position="58"/>
    </location>
</feature>
<evidence type="ECO:0000313" key="3">
    <source>
        <dbReference type="EMBL" id="QBH79670.1"/>
    </source>
</evidence>
<evidence type="ECO:0000313" key="11">
    <source>
        <dbReference type="EMBL" id="QBH85980.1"/>
    </source>
</evidence>
<evidence type="ECO:0000313" key="2">
    <source>
        <dbReference type="EMBL" id="QBH78539.1"/>
    </source>
</evidence>
<organism evidence="4">
    <name type="scientific">Human herpesvirus 2</name>
    <name type="common">HHV-2</name>
    <name type="synonym">Human herpes simplex virus 2</name>
    <dbReference type="NCBI Taxonomy" id="10310"/>
    <lineage>
        <taxon>Viruses</taxon>
        <taxon>Duplodnaviria</taxon>
        <taxon>Heunggongvirae</taxon>
        <taxon>Peploviricota</taxon>
        <taxon>Herviviricetes</taxon>
        <taxon>Herpesvirales</taxon>
        <taxon>Orthoherpesviridae</taxon>
        <taxon>Alphaherpesvirinae</taxon>
        <taxon>Simplexvirus</taxon>
        <taxon>Simplexvirus humanalpha2</taxon>
    </lineage>
</organism>
<dbReference type="EMBL" id="MH790627">
    <property type="protein sequence ID" value="QBH82224.1"/>
    <property type="molecule type" value="Genomic_DNA"/>
</dbReference>
<evidence type="ECO:0000313" key="4">
    <source>
        <dbReference type="EMBL" id="QBH79944.1"/>
    </source>
</evidence>
<evidence type="ECO:0000313" key="6">
    <source>
        <dbReference type="EMBL" id="QBH82224.1"/>
    </source>
</evidence>
<feature type="region of interest" description="Disordered" evidence="1">
    <location>
        <begin position="36"/>
        <end position="59"/>
    </location>
</feature>
<dbReference type="EMBL" id="MH790664">
    <property type="protein sequence ID" value="QBH85633.1"/>
    <property type="molecule type" value="Genomic_DNA"/>
</dbReference>
<dbReference type="EMBL" id="MH790653">
    <property type="protein sequence ID" value="QBH84563.1"/>
    <property type="molecule type" value="Genomic_DNA"/>
</dbReference>
<dbReference type="EMBL" id="MH790608">
    <property type="protein sequence ID" value="QBH80598.1"/>
    <property type="molecule type" value="Genomic_DNA"/>
</dbReference>
<evidence type="ECO:0000256" key="1">
    <source>
        <dbReference type="SAM" id="MobiDB-lite"/>
    </source>
</evidence>
<dbReference type="EMBL" id="MH790668">
    <property type="protein sequence ID" value="QBH85980.1"/>
    <property type="molecule type" value="Genomic_DNA"/>
</dbReference>
<name>A0A481TET9_HHV2</name>
<dbReference type="EMBL" id="MH790584">
    <property type="protein sequence ID" value="QBH78539.1"/>
    <property type="molecule type" value="Genomic_DNA"/>
</dbReference>
<evidence type="ECO:0000313" key="5">
    <source>
        <dbReference type="EMBL" id="QBH80598.1"/>
    </source>
</evidence>
<reference evidence="4" key="1">
    <citation type="submission" date="2018-08" db="EMBL/GenBank/DDBJ databases">
        <title>HSV2 whole genome sequences from clinical isolates.</title>
        <authorList>
            <person name="Roychoudhury P."/>
            <person name="Greninger A.L."/>
            <person name="Jerome K.R."/>
            <person name="Johnston C."/>
            <person name="Wald A."/>
            <person name="Xie H."/>
        </authorList>
    </citation>
    <scope>NUCLEOTIDE SEQUENCE</scope>
    <source>
        <strain evidence="10">1995-57888</strain>
        <strain evidence="8">2004-51444SWAB</strain>
        <strain evidence="6">2006-11821_S126_L001</strain>
        <strain evidence="5">2006-13867CAM</strain>
        <strain evidence="11">2007-15346</strain>
        <strain evidence="3">2008-4122_S535_L001</strain>
        <strain evidence="9">2008-483</strain>
        <strain evidence="7">2010-8179</strain>
        <strain evidence="2">2012-10336</strain>
        <strain evidence="4">2013-37246_S80_L001</strain>
    </source>
</reference>
<sequence>MYCWSLWAASRNPATAAAYLAAAAPLLNGARTSSFGSRVGRSSTCRLGSQSPAGSSGMSRPLGTTVWRYFQYCARMARLSWPPDSSTSPSACLAADA</sequence>
<dbReference type="EMBL" id="MH790635">
    <property type="protein sequence ID" value="QBH82978.1"/>
    <property type="molecule type" value="Genomic_DNA"/>
</dbReference>
<dbReference type="EMBL" id="MH790598">
    <property type="protein sequence ID" value="QBH79670.1"/>
    <property type="molecule type" value="Genomic_DNA"/>
</dbReference>
<evidence type="ECO:0000313" key="8">
    <source>
        <dbReference type="EMBL" id="QBH84563.1"/>
    </source>
</evidence>
<organismHost>
    <name type="scientific">Homo sapiens</name>
    <name type="common">Human</name>
    <dbReference type="NCBI Taxonomy" id="9606"/>
</organismHost>
<evidence type="ECO:0000313" key="9">
    <source>
        <dbReference type="EMBL" id="QBH85201.1"/>
    </source>
</evidence>
<accession>A0A481TET9</accession>
<evidence type="ECO:0000313" key="10">
    <source>
        <dbReference type="EMBL" id="QBH85633.1"/>
    </source>
</evidence>